<dbReference type="EMBL" id="JBHSAQ010000001">
    <property type="protein sequence ID" value="MFC3957318.1"/>
    <property type="molecule type" value="Genomic_DNA"/>
</dbReference>
<proteinExistence type="predicted"/>
<dbReference type="AlphaFoldDB" id="A0ABD5NJX3"/>
<dbReference type="SFLD" id="SFLDG01018">
    <property type="entry name" value="Squalene/Phytoene_Synthase_Lik"/>
    <property type="match status" value="1"/>
</dbReference>
<accession>A0ABD5NJX3</accession>
<dbReference type="CDD" id="cd00683">
    <property type="entry name" value="Trans_IPPS_HH"/>
    <property type="match status" value="1"/>
</dbReference>
<dbReference type="SUPFAM" id="SSF48576">
    <property type="entry name" value="Terpenoid synthases"/>
    <property type="match status" value="1"/>
</dbReference>
<dbReference type="InterPro" id="IPR008949">
    <property type="entry name" value="Isoprenoid_synthase_dom_sf"/>
</dbReference>
<evidence type="ECO:0000313" key="2">
    <source>
        <dbReference type="EMBL" id="MFC3957318.1"/>
    </source>
</evidence>
<dbReference type="PANTHER" id="PTHR31480">
    <property type="entry name" value="BIFUNCTIONAL LYCOPENE CYCLASE/PHYTOENE SYNTHASE"/>
    <property type="match status" value="1"/>
</dbReference>
<organism evidence="2 3">
    <name type="scientific">Halovivax cerinus</name>
    <dbReference type="NCBI Taxonomy" id="1487865"/>
    <lineage>
        <taxon>Archaea</taxon>
        <taxon>Methanobacteriati</taxon>
        <taxon>Methanobacteriota</taxon>
        <taxon>Stenosarchaea group</taxon>
        <taxon>Halobacteria</taxon>
        <taxon>Halobacteriales</taxon>
        <taxon>Natrialbaceae</taxon>
        <taxon>Halovivax</taxon>
    </lineage>
</organism>
<evidence type="ECO:0000313" key="3">
    <source>
        <dbReference type="Proteomes" id="UP001595846"/>
    </source>
</evidence>
<sequence length="349" mass="39344">MIDADNLAQSKAIQQRTGRTFHLATRLLPSRIRNATYVLYAFFRIADDVVDDPDPPPAERQLAELERIRDAALGNRPADDPVLAAFRTVSERYEIPDREVNEFVDAMATDVSNTRYETHEELAEYLRGSSVAVANMMLCVMDPEDADTARPHARALAEALQLTNFLRDVREDVVDYGRIYLPQSRLAEYDVSEEQVERLAFSPEFAVLMRAELARTERRYRAGIDGVRYLPEGCQFAVLLAGVLYVDHHRLIRAQGYDVLTSRPSLATSRRLLLAAKTWWHWRRTEDPRAAFEAASSIPPRNDGRWDEDGTEDDVIVDSPGSTNGGGGTRSIGDVVSWVQTRLFSGESK</sequence>
<feature type="region of interest" description="Disordered" evidence="1">
    <location>
        <begin position="293"/>
        <end position="332"/>
    </location>
</feature>
<dbReference type="InterPro" id="IPR002060">
    <property type="entry name" value="Squ/phyt_synthse"/>
</dbReference>
<dbReference type="RefSeq" id="WP_256531757.1">
    <property type="nucleotide sequence ID" value="NZ_CP101824.1"/>
</dbReference>
<reference evidence="2 3" key="1">
    <citation type="journal article" date="2019" name="Int. J. Syst. Evol. Microbiol.">
        <title>The Global Catalogue of Microorganisms (GCM) 10K type strain sequencing project: providing services to taxonomists for standard genome sequencing and annotation.</title>
        <authorList>
            <consortium name="The Broad Institute Genomics Platform"/>
            <consortium name="The Broad Institute Genome Sequencing Center for Infectious Disease"/>
            <person name="Wu L."/>
            <person name="Ma J."/>
        </authorList>
    </citation>
    <scope>NUCLEOTIDE SEQUENCE [LARGE SCALE GENOMIC DNA]</scope>
    <source>
        <strain evidence="2 3">IBRC-M 10256</strain>
    </source>
</reference>
<keyword evidence="3" id="KW-1185">Reference proteome</keyword>
<gene>
    <name evidence="2" type="ORF">ACFOUR_02885</name>
</gene>
<comment type="caution">
    <text evidence="2">The sequence shown here is derived from an EMBL/GenBank/DDBJ whole genome shotgun (WGS) entry which is preliminary data.</text>
</comment>
<dbReference type="Pfam" id="PF00494">
    <property type="entry name" value="SQS_PSY"/>
    <property type="match status" value="1"/>
</dbReference>
<dbReference type="Gene3D" id="1.10.600.10">
    <property type="entry name" value="Farnesyl Diphosphate Synthase"/>
    <property type="match status" value="1"/>
</dbReference>
<dbReference type="SFLD" id="SFLDS00005">
    <property type="entry name" value="Isoprenoid_Synthase_Type_I"/>
    <property type="match status" value="1"/>
</dbReference>
<protein>
    <submittedName>
        <fullName evidence="2">Phytoene/squalene synthase family protein</fullName>
    </submittedName>
</protein>
<name>A0ABD5NJX3_9EURY</name>
<dbReference type="GeneID" id="73904512"/>
<dbReference type="InterPro" id="IPR033904">
    <property type="entry name" value="Trans_IPPS_HH"/>
</dbReference>
<evidence type="ECO:0000256" key="1">
    <source>
        <dbReference type="SAM" id="MobiDB-lite"/>
    </source>
</evidence>
<dbReference type="GO" id="GO:0016765">
    <property type="term" value="F:transferase activity, transferring alkyl or aryl (other than methyl) groups"/>
    <property type="evidence" value="ECO:0007669"/>
    <property type="project" value="UniProtKB-ARBA"/>
</dbReference>
<dbReference type="Proteomes" id="UP001595846">
    <property type="component" value="Unassembled WGS sequence"/>
</dbReference>
<dbReference type="SFLD" id="SFLDG01212">
    <property type="entry name" value="Phytoene_synthase_like"/>
    <property type="match status" value="1"/>
</dbReference>
<dbReference type="InterPro" id="IPR044843">
    <property type="entry name" value="Trans_IPPS_bact-type"/>
</dbReference>